<keyword evidence="4 7" id="KW-1133">Transmembrane helix</keyword>
<dbReference type="STRING" id="743718.Isova_2435"/>
<feature type="transmembrane region" description="Helical" evidence="7">
    <location>
        <begin position="771"/>
        <end position="798"/>
    </location>
</feature>
<dbReference type="HOGENOM" id="CLU_012341_1_0_11"/>
<organism evidence="10">
    <name type="scientific">Isoptericola variabilis (strain 225)</name>
    <dbReference type="NCBI Taxonomy" id="743718"/>
    <lineage>
        <taxon>Bacteria</taxon>
        <taxon>Bacillati</taxon>
        <taxon>Actinomycetota</taxon>
        <taxon>Actinomycetes</taxon>
        <taxon>Micrococcales</taxon>
        <taxon>Promicromonosporaceae</taxon>
        <taxon>Isoptericola</taxon>
    </lineage>
</organism>
<keyword evidence="10" id="KW-1185">Reference proteome</keyword>
<proteinExistence type="inferred from homology"/>
<feature type="transmembrane region" description="Helical" evidence="7">
    <location>
        <begin position="362"/>
        <end position="382"/>
    </location>
</feature>
<dbReference type="KEGG" id="iva:Isova_2435"/>
<dbReference type="Pfam" id="PF02687">
    <property type="entry name" value="FtsX"/>
    <property type="match status" value="2"/>
</dbReference>
<evidence type="ECO:0000256" key="1">
    <source>
        <dbReference type="ARBA" id="ARBA00004651"/>
    </source>
</evidence>
<comment type="subcellular location">
    <subcellularLocation>
        <location evidence="1">Cell membrane</location>
        <topology evidence="1">Multi-pass membrane protein</topology>
    </subcellularLocation>
</comment>
<dbReference type="InterPro" id="IPR003838">
    <property type="entry name" value="ABC3_permease_C"/>
</dbReference>
<dbReference type="PANTHER" id="PTHR30572">
    <property type="entry name" value="MEMBRANE COMPONENT OF TRANSPORTER-RELATED"/>
    <property type="match status" value="1"/>
</dbReference>
<dbReference type="EMBL" id="CP002810">
    <property type="protein sequence ID" value="AEG45146.1"/>
    <property type="molecule type" value="Genomic_DNA"/>
</dbReference>
<evidence type="ECO:0000256" key="4">
    <source>
        <dbReference type="ARBA" id="ARBA00022989"/>
    </source>
</evidence>
<dbReference type="PANTHER" id="PTHR30572:SF4">
    <property type="entry name" value="ABC TRANSPORTER PERMEASE YTRF"/>
    <property type="match status" value="1"/>
</dbReference>
<comment type="similarity">
    <text evidence="6">Belongs to the ABC-4 integral membrane protein family.</text>
</comment>
<protein>
    <recommendedName>
        <fullName evidence="8">ABC3 transporter permease C-terminal domain-containing protein</fullName>
    </recommendedName>
</protein>
<evidence type="ECO:0000256" key="5">
    <source>
        <dbReference type="ARBA" id="ARBA00023136"/>
    </source>
</evidence>
<evidence type="ECO:0000256" key="7">
    <source>
        <dbReference type="SAM" id="Phobius"/>
    </source>
</evidence>
<dbReference type="AlphaFoldDB" id="F6FS49"/>
<dbReference type="eggNOG" id="COG0577">
    <property type="taxonomic scope" value="Bacteria"/>
</dbReference>
<dbReference type="Proteomes" id="UP000009236">
    <property type="component" value="Chromosome"/>
</dbReference>
<evidence type="ECO:0000256" key="3">
    <source>
        <dbReference type="ARBA" id="ARBA00022692"/>
    </source>
</evidence>
<feature type="transmembrane region" description="Helical" evidence="7">
    <location>
        <begin position="818"/>
        <end position="836"/>
    </location>
</feature>
<dbReference type="InterPro" id="IPR050250">
    <property type="entry name" value="Macrolide_Exporter_MacB"/>
</dbReference>
<keyword evidence="3 7" id="KW-0812">Transmembrane</keyword>
<feature type="domain" description="ABC3 transporter permease C-terminal" evidence="8">
    <location>
        <begin position="729"/>
        <end position="846"/>
    </location>
</feature>
<reference evidence="9 10" key="1">
    <citation type="submission" date="2011-05" db="EMBL/GenBank/DDBJ databases">
        <title>Complete sequence of Isoptericola variabilis 225.</title>
        <authorList>
            <consortium name="US DOE Joint Genome Institute"/>
            <person name="Lucas S."/>
            <person name="Han J."/>
            <person name="Lapidus A."/>
            <person name="Cheng J.-F."/>
            <person name="Goodwin L."/>
            <person name="Pitluck S."/>
            <person name="Peters L."/>
            <person name="Mikhailova N."/>
            <person name="Zeytun A."/>
            <person name="Han C."/>
            <person name="Tapia R."/>
            <person name="Land M."/>
            <person name="Hauser L."/>
            <person name="Kyrpides N."/>
            <person name="Ivanova N."/>
            <person name="Pagani I."/>
            <person name="Siebers A."/>
            <person name="Allgaier M."/>
            <person name="Thelen M."/>
            <person name="Hugenholtz P."/>
            <person name="Gladden J."/>
            <person name="Woyke T."/>
        </authorList>
    </citation>
    <scope>NUCLEOTIDE SEQUENCE [LARGE SCALE GENOMIC DNA]</scope>
    <source>
        <strain evidence="10">225</strain>
    </source>
</reference>
<dbReference type="GO" id="GO:0022857">
    <property type="term" value="F:transmembrane transporter activity"/>
    <property type="evidence" value="ECO:0007669"/>
    <property type="project" value="TreeGrafter"/>
</dbReference>
<evidence type="ECO:0000259" key="8">
    <source>
        <dbReference type="Pfam" id="PF02687"/>
    </source>
</evidence>
<feature type="transmembrane region" description="Helical" evidence="7">
    <location>
        <begin position="413"/>
        <end position="437"/>
    </location>
</feature>
<gene>
    <name evidence="9" type="ordered locus">Isova_2435</name>
</gene>
<feature type="transmembrane region" description="Helical" evidence="7">
    <location>
        <begin position="503"/>
        <end position="522"/>
    </location>
</feature>
<sequence length="853" mass="85345">MMLRLTLAQMRRSVGRLTAAGVAIVIGTAFVAATLLAGNVMTRTTYDSIAARYAGAELVVQDRSGMLTPDDVAAVAQVDGVAAVEPLGNTYLELTSGSRTVFQGVIATTSDPDLMPLVLADGAWPDGAGEVALPPDVAERLGVGVGDPVTVLRDVVDDEGAYDRVRERLTVTGLVEDPYGAYAMFGGAGVLDADVVQEWSAATLPPGEQVTYGDALIALDPSADVEATEAAVAAAVRDDLTVRTPDEHAAAVAAQLTGGEDLVFMIFVLTFAAIALLVAGLVIANTFQVLVAQRTRTLALLRCVGANKGQIGRGVLLEAGILGAVSSAAGVVLGAVLGQAALWVASTQDLGVPLPTSITVTWQVVVIPIAVGTLVTVLSALVPARAATRVAPLAALRPSEAPSAARGAGRVRLVLSVVAAVVGFAMLGGGAALGLVAQEPTTGLLLGIAGGGLSFVGVAVGAVFWLPRVTALAGRLAGSSGPTARLAAANTLRNPRRTAATSTALLIGVTLVAMMSTGAASARTSLTTALDTRYPVDVSLSSQTWDEQGDVGALPPALAPELARVDGVAAVTEVATATVEGPDQAAIELDGVSPAAADAALRFPAALEDLAPGTVVLSGGDAAALDVSAGDSLALQGPGGSSVLTVAVTDAELARPVVTRDDLATLVDDAPAATLWVALEDPAAAAAVVRDVQDVVADSGAAVGVSGAAVERAGYEQVVDTMLGIVLGLLAVAVVIALIGVANTLSLSVIERRRESATLRAIGLSKGQLRGMLAIEGLLIAGVGAVLGIVLGLVYGWAGSAAALGVMGDVVLAVPWREIGLVVLVAAVAGLVASVVPARSAVRTSPVEALATE</sequence>
<evidence type="ECO:0000313" key="9">
    <source>
        <dbReference type="EMBL" id="AEG45146.1"/>
    </source>
</evidence>
<name>F6FS49_ISOV2</name>
<keyword evidence="5 7" id="KW-0472">Membrane</keyword>
<feature type="domain" description="ABC3 transporter permease C-terminal" evidence="8">
    <location>
        <begin position="270"/>
        <end position="390"/>
    </location>
</feature>
<dbReference type="GO" id="GO:0005886">
    <property type="term" value="C:plasma membrane"/>
    <property type="evidence" value="ECO:0007669"/>
    <property type="project" value="UniProtKB-SubCell"/>
</dbReference>
<keyword evidence="2" id="KW-1003">Cell membrane</keyword>
<evidence type="ECO:0000256" key="6">
    <source>
        <dbReference type="ARBA" id="ARBA00038076"/>
    </source>
</evidence>
<feature type="transmembrane region" description="Helical" evidence="7">
    <location>
        <begin position="443"/>
        <end position="466"/>
    </location>
</feature>
<evidence type="ECO:0000256" key="2">
    <source>
        <dbReference type="ARBA" id="ARBA00022475"/>
    </source>
</evidence>
<feature type="transmembrane region" description="Helical" evidence="7">
    <location>
        <begin position="722"/>
        <end position="750"/>
    </location>
</feature>
<evidence type="ECO:0000313" key="10">
    <source>
        <dbReference type="Proteomes" id="UP000009236"/>
    </source>
</evidence>
<feature type="transmembrane region" description="Helical" evidence="7">
    <location>
        <begin position="262"/>
        <end position="284"/>
    </location>
</feature>
<accession>F6FS49</accession>
<feature type="transmembrane region" description="Helical" evidence="7">
    <location>
        <begin position="315"/>
        <end position="342"/>
    </location>
</feature>